<reference evidence="1" key="1">
    <citation type="submission" date="2014-09" db="EMBL/GenBank/DDBJ databases">
        <authorList>
            <person name="Magalhaes I.L.F."/>
            <person name="Oliveira U."/>
            <person name="Santos F.R."/>
            <person name="Vidigal T.H.D.A."/>
            <person name="Brescovit A.D."/>
            <person name="Santos A.J."/>
        </authorList>
    </citation>
    <scope>NUCLEOTIDE SEQUENCE</scope>
    <source>
        <tissue evidence="1">Shoot tissue taken approximately 20 cm above the soil surface</tissue>
    </source>
</reference>
<protein>
    <submittedName>
        <fullName evidence="1">Uncharacterized protein</fullName>
    </submittedName>
</protein>
<organism evidence="1">
    <name type="scientific">Arundo donax</name>
    <name type="common">Giant reed</name>
    <name type="synonym">Donax arundinaceus</name>
    <dbReference type="NCBI Taxonomy" id="35708"/>
    <lineage>
        <taxon>Eukaryota</taxon>
        <taxon>Viridiplantae</taxon>
        <taxon>Streptophyta</taxon>
        <taxon>Embryophyta</taxon>
        <taxon>Tracheophyta</taxon>
        <taxon>Spermatophyta</taxon>
        <taxon>Magnoliopsida</taxon>
        <taxon>Liliopsida</taxon>
        <taxon>Poales</taxon>
        <taxon>Poaceae</taxon>
        <taxon>PACMAD clade</taxon>
        <taxon>Arundinoideae</taxon>
        <taxon>Arundineae</taxon>
        <taxon>Arundo</taxon>
    </lineage>
</organism>
<proteinExistence type="predicted"/>
<sequence>MIHYNTFSWRKYPNSPEYLICHPCANSYLLAILYLA</sequence>
<name>A0A0A8Z3D3_ARUDO</name>
<dbReference type="AlphaFoldDB" id="A0A0A8Z3D3"/>
<dbReference type="EMBL" id="GBRH01268533">
    <property type="protein sequence ID" value="JAD29362.1"/>
    <property type="molecule type" value="Transcribed_RNA"/>
</dbReference>
<accession>A0A0A8Z3D3</accession>
<reference evidence="1" key="2">
    <citation type="journal article" date="2015" name="Data Brief">
        <title>Shoot transcriptome of the giant reed, Arundo donax.</title>
        <authorList>
            <person name="Barrero R.A."/>
            <person name="Guerrero F.D."/>
            <person name="Moolhuijzen P."/>
            <person name="Goolsby J.A."/>
            <person name="Tidwell J."/>
            <person name="Bellgard S.E."/>
            <person name="Bellgard M.I."/>
        </authorList>
    </citation>
    <scope>NUCLEOTIDE SEQUENCE</scope>
    <source>
        <tissue evidence="1">Shoot tissue taken approximately 20 cm above the soil surface</tissue>
    </source>
</reference>
<evidence type="ECO:0000313" key="1">
    <source>
        <dbReference type="EMBL" id="JAD29362.1"/>
    </source>
</evidence>